<dbReference type="InterPro" id="IPR000683">
    <property type="entry name" value="Gfo/Idh/MocA-like_OxRdtase_N"/>
</dbReference>
<name>A0A1H1CB01_9MICC</name>
<dbReference type="OrthoDB" id="9792085at2"/>
<evidence type="ECO:0000259" key="4">
    <source>
        <dbReference type="Pfam" id="PF22725"/>
    </source>
</evidence>
<dbReference type="EMBL" id="FNKH01000002">
    <property type="protein sequence ID" value="SDQ61250.1"/>
    <property type="molecule type" value="Genomic_DNA"/>
</dbReference>
<sequence length="393" mass="41930">MTATVPDPAPARSPDAATPAAPLGVAVLGYSFMGKAHSNAWRNVGAFYDTPPVARQVLVGRDQDQLSAAAQRYGWAETATDWREVLTRDDVQIVDICTPGHLHAEQAIAALEAGKHVLVEKPLANSVAEAEKMAAAAREAATRGVIAMTGFTYRRIPALVLARQLIADGKLGQVRQVRVSYLQDWLADEAAPMTWRLRKETAGSGAMGDLASHAVDQVQFLLGERVASVSATINTFVPQRTGPAGLEPVTVDDAAWATLRLPSGAVASVEVSRFATGRRNALEIEVYGSGGHLRFDLENLNELHYYDAGAPAALQGSARILVTDAEHPYLDAWWPPGHILGWDHAFTSQAADFLTAIRTGTPPAASFEDGLAVQRVLDAMERSAAQASTAVVI</sequence>
<evidence type="ECO:0000313" key="6">
    <source>
        <dbReference type="Proteomes" id="UP000181917"/>
    </source>
</evidence>
<evidence type="ECO:0000259" key="3">
    <source>
        <dbReference type="Pfam" id="PF01408"/>
    </source>
</evidence>
<dbReference type="Gene3D" id="3.30.360.10">
    <property type="entry name" value="Dihydrodipicolinate Reductase, domain 2"/>
    <property type="match status" value="1"/>
</dbReference>
<organism evidence="5 6">
    <name type="scientific">Crystallibacter crystallopoietes</name>
    <dbReference type="NCBI Taxonomy" id="37928"/>
    <lineage>
        <taxon>Bacteria</taxon>
        <taxon>Bacillati</taxon>
        <taxon>Actinomycetota</taxon>
        <taxon>Actinomycetes</taxon>
        <taxon>Micrococcales</taxon>
        <taxon>Micrococcaceae</taxon>
        <taxon>Crystallibacter</taxon>
    </lineage>
</organism>
<feature type="domain" description="Gfo/Idh/MocA-like oxidoreductase N-terminal" evidence="3">
    <location>
        <begin position="24"/>
        <end position="141"/>
    </location>
</feature>
<dbReference type="InterPro" id="IPR036291">
    <property type="entry name" value="NAD(P)-bd_dom_sf"/>
</dbReference>
<dbReference type="GO" id="GO:0000166">
    <property type="term" value="F:nucleotide binding"/>
    <property type="evidence" value="ECO:0007669"/>
    <property type="project" value="InterPro"/>
</dbReference>
<evidence type="ECO:0000256" key="1">
    <source>
        <dbReference type="ARBA" id="ARBA00023002"/>
    </source>
</evidence>
<dbReference type="SUPFAM" id="SSF55347">
    <property type="entry name" value="Glyceraldehyde-3-phosphate dehydrogenase-like, C-terminal domain"/>
    <property type="match status" value="1"/>
</dbReference>
<dbReference type="GO" id="GO:0016491">
    <property type="term" value="F:oxidoreductase activity"/>
    <property type="evidence" value="ECO:0007669"/>
    <property type="project" value="UniProtKB-KW"/>
</dbReference>
<keyword evidence="6" id="KW-1185">Reference proteome</keyword>
<dbReference type="SUPFAM" id="SSF51735">
    <property type="entry name" value="NAD(P)-binding Rossmann-fold domains"/>
    <property type="match status" value="1"/>
</dbReference>
<protein>
    <submittedName>
        <fullName evidence="5">Predicted dehydrogenase</fullName>
    </submittedName>
</protein>
<dbReference type="AlphaFoldDB" id="A0A1H1CB01"/>
<keyword evidence="1" id="KW-0560">Oxidoreductase</keyword>
<dbReference type="PANTHER" id="PTHR43818">
    <property type="entry name" value="BCDNA.GH03377"/>
    <property type="match status" value="1"/>
</dbReference>
<dbReference type="KEGG" id="acry:AC20117_08235"/>
<dbReference type="Proteomes" id="UP000181917">
    <property type="component" value="Unassembled WGS sequence"/>
</dbReference>
<dbReference type="Pfam" id="PF22725">
    <property type="entry name" value="GFO_IDH_MocA_C3"/>
    <property type="match status" value="1"/>
</dbReference>
<evidence type="ECO:0000313" key="5">
    <source>
        <dbReference type="EMBL" id="SDQ61250.1"/>
    </source>
</evidence>
<dbReference type="InterPro" id="IPR050463">
    <property type="entry name" value="Gfo/Idh/MocA_oxidrdct_glycsds"/>
</dbReference>
<feature type="domain" description="GFO/IDH/MocA-like oxidoreductase" evidence="4">
    <location>
        <begin position="162"/>
        <end position="293"/>
    </location>
</feature>
<dbReference type="STRING" id="37928.SAMN04489742_1826"/>
<dbReference type="InterPro" id="IPR055170">
    <property type="entry name" value="GFO_IDH_MocA-like_dom"/>
</dbReference>
<accession>A0A1H1CB01</accession>
<evidence type="ECO:0000256" key="2">
    <source>
        <dbReference type="ARBA" id="ARBA00023027"/>
    </source>
</evidence>
<dbReference type="Pfam" id="PF01408">
    <property type="entry name" value="GFO_IDH_MocA"/>
    <property type="match status" value="1"/>
</dbReference>
<proteinExistence type="predicted"/>
<dbReference type="PANTHER" id="PTHR43818:SF11">
    <property type="entry name" value="BCDNA.GH03377"/>
    <property type="match status" value="1"/>
</dbReference>
<dbReference type="RefSeq" id="WP_074700142.1">
    <property type="nucleotide sequence ID" value="NZ_CP018863.1"/>
</dbReference>
<gene>
    <name evidence="5" type="ORF">SAMN04489742_1826</name>
</gene>
<reference evidence="5 6" key="1">
    <citation type="submission" date="2016-10" db="EMBL/GenBank/DDBJ databases">
        <authorList>
            <person name="de Groot N.N."/>
        </authorList>
    </citation>
    <scope>NUCLEOTIDE SEQUENCE [LARGE SCALE GENOMIC DNA]</scope>
    <source>
        <strain evidence="5 6">DSM 20117</strain>
    </source>
</reference>
<dbReference type="Gene3D" id="3.40.50.720">
    <property type="entry name" value="NAD(P)-binding Rossmann-like Domain"/>
    <property type="match status" value="1"/>
</dbReference>
<keyword evidence="2" id="KW-0520">NAD</keyword>